<accession>A0A937G0H8</accession>
<keyword evidence="5 12" id="KW-0436">Ligase</keyword>
<dbReference type="PRINTS" id="PR00983">
    <property type="entry name" value="TRNASYNTHCYS"/>
</dbReference>
<dbReference type="SUPFAM" id="SSF52374">
    <property type="entry name" value="Nucleotidylyl transferase"/>
    <property type="match status" value="1"/>
</dbReference>
<feature type="short sequence motif" description="'KMSKS' region" evidence="12">
    <location>
        <begin position="287"/>
        <end position="291"/>
    </location>
</feature>
<evidence type="ECO:0000256" key="8">
    <source>
        <dbReference type="ARBA" id="ARBA00022833"/>
    </source>
</evidence>
<evidence type="ECO:0000313" key="15">
    <source>
        <dbReference type="Proteomes" id="UP000614216"/>
    </source>
</evidence>
<comment type="subunit">
    <text evidence="3 12">Monomer.</text>
</comment>
<evidence type="ECO:0000256" key="1">
    <source>
        <dbReference type="ARBA" id="ARBA00004496"/>
    </source>
</evidence>
<dbReference type="InterPro" id="IPR014729">
    <property type="entry name" value="Rossmann-like_a/b/a_fold"/>
</dbReference>
<evidence type="ECO:0000256" key="2">
    <source>
        <dbReference type="ARBA" id="ARBA00005594"/>
    </source>
</evidence>
<dbReference type="Pfam" id="PF01406">
    <property type="entry name" value="tRNA-synt_1e"/>
    <property type="match status" value="1"/>
</dbReference>
<organism evidence="14 15">
    <name type="scientific">Fulvivirga marina</name>
    <dbReference type="NCBI Taxonomy" id="2494733"/>
    <lineage>
        <taxon>Bacteria</taxon>
        <taxon>Pseudomonadati</taxon>
        <taxon>Bacteroidota</taxon>
        <taxon>Cytophagia</taxon>
        <taxon>Cytophagales</taxon>
        <taxon>Fulvivirgaceae</taxon>
        <taxon>Fulvivirga</taxon>
    </lineage>
</organism>
<dbReference type="GO" id="GO:0008270">
    <property type="term" value="F:zinc ion binding"/>
    <property type="evidence" value="ECO:0007669"/>
    <property type="project" value="UniProtKB-UniRule"/>
</dbReference>
<evidence type="ECO:0000256" key="10">
    <source>
        <dbReference type="ARBA" id="ARBA00022917"/>
    </source>
</evidence>
<protein>
    <recommendedName>
        <fullName evidence="12">Cysteine--tRNA ligase</fullName>
        <ecNumber evidence="12">6.1.1.16</ecNumber>
    </recommendedName>
    <alternativeName>
        <fullName evidence="12">Cysteinyl-tRNA synthetase</fullName>
        <shortName evidence="12">CysRS</shortName>
    </alternativeName>
</protein>
<dbReference type="PANTHER" id="PTHR10890">
    <property type="entry name" value="CYSTEINYL-TRNA SYNTHETASE"/>
    <property type="match status" value="1"/>
</dbReference>
<dbReference type="Pfam" id="PF09190">
    <property type="entry name" value="DALR_2"/>
    <property type="match status" value="1"/>
</dbReference>
<feature type="domain" description="Cysteinyl-tRNA synthetase class Ia DALR" evidence="13">
    <location>
        <begin position="379"/>
        <end position="445"/>
    </location>
</feature>
<dbReference type="GO" id="GO:0005524">
    <property type="term" value="F:ATP binding"/>
    <property type="evidence" value="ECO:0007669"/>
    <property type="project" value="UniProtKB-UniRule"/>
</dbReference>
<dbReference type="RefSeq" id="WP_202858967.1">
    <property type="nucleotide sequence ID" value="NZ_JAEUGD010000066.1"/>
</dbReference>
<keyword evidence="6 12" id="KW-0479">Metal-binding</keyword>
<keyword evidence="9 12" id="KW-0067">ATP-binding</keyword>
<dbReference type="GO" id="GO:0004817">
    <property type="term" value="F:cysteine-tRNA ligase activity"/>
    <property type="evidence" value="ECO:0007669"/>
    <property type="project" value="UniProtKB-UniRule"/>
</dbReference>
<dbReference type="CDD" id="cd00672">
    <property type="entry name" value="CysRS_core"/>
    <property type="match status" value="1"/>
</dbReference>
<dbReference type="InterPro" id="IPR024909">
    <property type="entry name" value="Cys-tRNA/MSH_ligase"/>
</dbReference>
<dbReference type="SMART" id="SM00840">
    <property type="entry name" value="DALR_2"/>
    <property type="match status" value="1"/>
</dbReference>
<comment type="catalytic activity">
    <reaction evidence="12">
        <text>tRNA(Cys) + L-cysteine + ATP = L-cysteinyl-tRNA(Cys) + AMP + diphosphate</text>
        <dbReference type="Rhea" id="RHEA:17773"/>
        <dbReference type="Rhea" id="RHEA-COMP:9661"/>
        <dbReference type="Rhea" id="RHEA-COMP:9679"/>
        <dbReference type="ChEBI" id="CHEBI:30616"/>
        <dbReference type="ChEBI" id="CHEBI:33019"/>
        <dbReference type="ChEBI" id="CHEBI:35235"/>
        <dbReference type="ChEBI" id="CHEBI:78442"/>
        <dbReference type="ChEBI" id="CHEBI:78517"/>
        <dbReference type="ChEBI" id="CHEBI:456215"/>
        <dbReference type="EC" id="6.1.1.16"/>
    </reaction>
</comment>
<comment type="similarity">
    <text evidence="2 12">Belongs to the class-I aminoacyl-tRNA synthetase family.</text>
</comment>
<evidence type="ECO:0000256" key="12">
    <source>
        <dbReference type="HAMAP-Rule" id="MF_00041"/>
    </source>
</evidence>
<comment type="subcellular location">
    <subcellularLocation>
        <location evidence="1 12">Cytoplasm</location>
    </subcellularLocation>
</comment>
<evidence type="ECO:0000256" key="3">
    <source>
        <dbReference type="ARBA" id="ARBA00011245"/>
    </source>
</evidence>
<dbReference type="NCBIfam" id="TIGR00435">
    <property type="entry name" value="cysS"/>
    <property type="match status" value="1"/>
</dbReference>
<sequence length="499" mass="56939">MTSKEKYPITLYNTLSGKKEVFNPIHPDHVGMYVCGPTVYSDVHLGNIRTFMCFDVIYRYLMYIGYKVRYVRNITDVGHLENDADEGEDKIAKKARLQQLEPMEIVQQYTNGFHHVLDQFNLMPVSIEPSATGHIMEQIEMVQNLINNGYAYEINGSVYFDVSKYDKAHNYGKLSGRKIEELMESGRSLDSQDEKRNKIDFAVWKKASPTHIMRWNSPWGEGFPGWHLECTVMSTKYLGESFDIHGGGMDLVFPHHECEIAQSIGSTGKDPVKYWLHSNMLTVNGQKMSKSLGNSFLPHQLFSGDHELLDKGYSPMVVRFFMLQSHYSSTLDFSNEALQAAEKGYKRLMEGFKISNNLKHNSGQTDSDLENKTKELIDDLFKNMSDDFNTAKTLAVLFEITTMMNNFKAGNLKVSQLSKETFDELIVQYQGFITDVLGINEEKESSNDLLNGVIDVLINLRQNAKEAKNYQLSDKIRDDLKDLGVILKDSKEGTEYSLS</sequence>
<dbReference type="GO" id="GO:0006423">
    <property type="term" value="P:cysteinyl-tRNA aminoacylation"/>
    <property type="evidence" value="ECO:0007669"/>
    <property type="project" value="UniProtKB-UniRule"/>
</dbReference>
<evidence type="ECO:0000256" key="7">
    <source>
        <dbReference type="ARBA" id="ARBA00022741"/>
    </source>
</evidence>
<feature type="binding site" evidence="12">
    <location>
        <position position="259"/>
    </location>
    <ligand>
        <name>Zn(2+)</name>
        <dbReference type="ChEBI" id="CHEBI:29105"/>
    </ligand>
</feature>
<feature type="binding site" evidence="12">
    <location>
        <position position="290"/>
    </location>
    <ligand>
        <name>ATP</name>
        <dbReference type="ChEBI" id="CHEBI:30616"/>
    </ligand>
</feature>
<dbReference type="InterPro" id="IPR015273">
    <property type="entry name" value="Cys-tRNA-synt_Ia_DALR"/>
</dbReference>
<gene>
    <name evidence="12" type="primary">cysS</name>
    <name evidence="14" type="ORF">JMN32_24240</name>
</gene>
<dbReference type="Gene3D" id="1.20.120.1910">
    <property type="entry name" value="Cysteine-tRNA ligase, C-terminal anti-codon recognition domain"/>
    <property type="match status" value="1"/>
</dbReference>
<reference evidence="14" key="1">
    <citation type="submission" date="2021-01" db="EMBL/GenBank/DDBJ databases">
        <title>Fulvivirga kasyanovii gen. nov., sp nov., a novel member of the phylum Bacteroidetes isolated from seawater in a mussel farm.</title>
        <authorList>
            <person name="Zhao L.-H."/>
            <person name="Wang Z.-J."/>
        </authorList>
    </citation>
    <scope>NUCLEOTIDE SEQUENCE</scope>
    <source>
        <strain evidence="14">29W222</strain>
    </source>
</reference>
<feature type="short sequence motif" description="'HIGH' region" evidence="12">
    <location>
        <begin position="37"/>
        <end position="47"/>
    </location>
</feature>
<dbReference type="PANTHER" id="PTHR10890:SF3">
    <property type="entry name" value="CYSTEINE--TRNA LIGASE, CYTOPLASMIC"/>
    <property type="match status" value="1"/>
</dbReference>
<keyword evidence="10 12" id="KW-0648">Protein biosynthesis</keyword>
<dbReference type="SUPFAM" id="SSF47323">
    <property type="entry name" value="Anticodon-binding domain of a subclass of class I aminoacyl-tRNA synthetases"/>
    <property type="match status" value="1"/>
</dbReference>
<keyword evidence="4 12" id="KW-0963">Cytoplasm</keyword>
<comment type="caution">
    <text evidence="14">The sequence shown here is derived from an EMBL/GenBank/DDBJ whole genome shotgun (WGS) entry which is preliminary data.</text>
</comment>
<keyword evidence="11 12" id="KW-0030">Aminoacyl-tRNA synthetase</keyword>
<feature type="binding site" evidence="12">
    <location>
        <position position="230"/>
    </location>
    <ligand>
        <name>Zn(2+)</name>
        <dbReference type="ChEBI" id="CHEBI:29105"/>
    </ligand>
</feature>
<keyword evidence="8 12" id="KW-0862">Zinc</keyword>
<name>A0A937G0H8_9BACT</name>
<feature type="binding site" evidence="12">
    <location>
        <position position="35"/>
    </location>
    <ligand>
        <name>Zn(2+)</name>
        <dbReference type="ChEBI" id="CHEBI:29105"/>
    </ligand>
</feature>
<dbReference type="InterPro" id="IPR015803">
    <property type="entry name" value="Cys-tRNA-ligase"/>
</dbReference>
<dbReference type="HAMAP" id="MF_00041">
    <property type="entry name" value="Cys_tRNA_synth"/>
    <property type="match status" value="1"/>
</dbReference>
<dbReference type="Proteomes" id="UP000614216">
    <property type="component" value="Unassembled WGS sequence"/>
</dbReference>
<keyword evidence="7 12" id="KW-0547">Nucleotide-binding</keyword>
<dbReference type="EC" id="6.1.1.16" evidence="12"/>
<comment type="cofactor">
    <cofactor evidence="12">
        <name>Zn(2+)</name>
        <dbReference type="ChEBI" id="CHEBI:29105"/>
    </cofactor>
    <text evidence="12">Binds 1 zinc ion per subunit.</text>
</comment>
<evidence type="ECO:0000256" key="6">
    <source>
        <dbReference type="ARBA" id="ARBA00022723"/>
    </source>
</evidence>
<proteinExistence type="inferred from homology"/>
<dbReference type="InterPro" id="IPR032678">
    <property type="entry name" value="tRNA-synt_1_cat_dom"/>
</dbReference>
<evidence type="ECO:0000259" key="13">
    <source>
        <dbReference type="SMART" id="SM00840"/>
    </source>
</evidence>
<dbReference type="InterPro" id="IPR009080">
    <property type="entry name" value="tRNAsynth_Ia_anticodon-bd"/>
</dbReference>
<evidence type="ECO:0000256" key="11">
    <source>
        <dbReference type="ARBA" id="ARBA00023146"/>
    </source>
</evidence>
<dbReference type="AlphaFoldDB" id="A0A937G0H8"/>
<dbReference type="GO" id="GO:0005829">
    <property type="term" value="C:cytosol"/>
    <property type="evidence" value="ECO:0007669"/>
    <property type="project" value="TreeGrafter"/>
</dbReference>
<evidence type="ECO:0000256" key="9">
    <source>
        <dbReference type="ARBA" id="ARBA00022840"/>
    </source>
</evidence>
<feature type="binding site" evidence="12">
    <location>
        <position position="255"/>
    </location>
    <ligand>
        <name>Zn(2+)</name>
        <dbReference type="ChEBI" id="CHEBI:29105"/>
    </ligand>
</feature>
<keyword evidence="15" id="KW-1185">Reference proteome</keyword>
<evidence type="ECO:0000256" key="5">
    <source>
        <dbReference type="ARBA" id="ARBA00022598"/>
    </source>
</evidence>
<dbReference type="Gene3D" id="3.40.50.620">
    <property type="entry name" value="HUPs"/>
    <property type="match status" value="1"/>
</dbReference>
<evidence type="ECO:0000313" key="14">
    <source>
        <dbReference type="EMBL" id="MBL6449444.1"/>
    </source>
</evidence>
<evidence type="ECO:0000256" key="4">
    <source>
        <dbReference type="ARBA" id="ARBA00022490"/>
    </source>
</evidence>
<dbReference type="EMBL" id="JAEUGD010000066">
    <property type="protein sequence ID" value="MBL6449444.1"/>
    <property type="molecule type" value="Genomic_DNA"/>
</dbReference>